<dbReference type="Pfam" id="PF20351">
    <property type="entry name" value="DUF6646"/>
    <property type="match status" value="1"/>
</dbReference>
<gene>
    <name evidence="2" type="ORF">Q73A0000_11830</name>
</gene>
<keyword evidence="3" id="KW-1185">Reference proteome</keyword>
<dbReference type="Proteomes" id="UP000594195">
    <property type="component" value="Chromosome"/>
</dbReference>
<dbReference type="KEGG" id="kfa:Q73A0000_11830"/>
<feature type="signal peptide" evidence="1">
    <location>
        <begin position="1"/>
        <end position="18"/>
    </location>
</feature>
<evidence type="ECO:0000256" key="1">
    <source>
        <dbReference type="SAM" id="SignalP"/>
    </source>
</evidence>
<evidence type="ECO:0000313" key="3">
    <source>
        <dbReference type="Proteomes" id="UP000594195"/>
    </source>
</evidence>
<name>A0A7M2Y9N9_9FLAO</name>
<sequence length="169" mass="18148">MKKIFLSAMIAVFGIANAQSDAFKGAGDTRYQIGANLQNGGTGIMTSADFGLGESFSIGAQAGYLLGAKEIEGFDKPSFGDRFDIKARFNANLGSVLGLPENIDVYPGLNLGLKNFGGHLGARMFFDKGFGLFAEAQVPFAKYSDKDKVYKNLNNQFQMNVGVSFDLSK</sequence>
<dbReference type="AlphaFoldDB" id="A0A7M2Y9N9"/>
<evidence type="ECO:0000313" key="2">
    <source>
        <dbReference type="EMBL" id="QOW10998.1"/>
    </source>
</evidence>
<proteinExistence type="predicted"/>
<feature type="chain" id="PRO_5032294526" description="Outer membrane protein beta-barrel domain-containing protein" evidence="1">
    <location>
        <begin position="19"/>
        <end position="169"/>
    </location>
</feature>
<protein>
    <recommendedName>
        <fullName evidence="4">Outer membrane protein beta-barrel domain-containing protein</fullName>
    </recommendedName>
</protein>
<organism evidence="2 3">
    <name type="scientific">Kaistella flava</name>
    <name type="common">ex Peng et al. 2021</name>
    <dbReference type="NCBI Taxonomy" id="2038776"/>
    <lineage>
        <taxon>Bacteria</taxon>
        <taxon>Pseudomonadati</taxon>
        <taxon>Bacteroidota</taxon>
        <taxon>Flavobacteriia</taxon>
        <taxon>Flavobacteriales</taxon>
        <taxon>Weeksellaceae</taxon>
        <taxon>Chryseobacterium group</taxon>
        <taxon>Kaistella</taxon>
    </lineage>
</organism>
<dbReference type="InterPro" id="IPR046588">
    <property type="entry name" value="DUF6646"/>
</dbReference>
<evidence type="ECO:0008006" key="4">
    <source>
        <dbReference type="Google" id="ProtNLM"/>
    </source>
</evidence>
<keyword evidence="1" id="KW-0732">Signal</keyword>
<dbReference type="EMBL" id="CP040442">
    <property type="protein sequence ID" value="QOW10998.1"/>
    <property type="molecule type" value="Genomic_DNA"/>
</dbReference>
<dbReference type="RefSeq" id="WP_193811167.1">
    <property type="nucleotide sequence ID" value="NZ_CP040442.1"/>
</dbReference>
<reference evidence="2 3" key="1">
    <citation type="submission" date="2019-05" db="EMBL/GenBank/DDBJ databases">
        <title>Chryseobacterium sp. isolated from King George Island, maritime Antarctica.</title>
        <authorList>
            <person name="Peng X."/>
        </authorList>
    </citation>
    <scope>NUCLEOTIDE SEQUENCE [LARGE SCALE GENOMIC DNA]</scope>
    <source>
        <strain evidence="2 3">7-3A</strain>
    </source>
</reference>
<accession>A0A7M2Y9N9</accession>